<protein>
    <recommendedName>
        <fullName evidence="5">Secreted protein</fullName>
    </recommendedName>
</protein>
<evidence type="ECO:0000256" key="2">
    <source>
        <dbReference type="SAM" id="SignalP"/>
    </source>
</evidence>
<feature type="chain" id="PRO_5037364700" description="Secreted protein" evidence="2">
    <location>
        <begin position="29"/>
        <end position="190"/>
    </location>
</feature>
<feature type="region of interest" description="Disordered" evidence="1">
    <location>
        <begin position="47"/>
        <end position="66"/>
    </location>
</feature>
<reference evidence="3" key="1">
    <citation type="submission" date="2020-08" db="EMBL/GenBank/DDBJ databases">
        <title>Sequencing the genomes of 1000 actinobacteria strains.</title>
        <authorList>
            <person name="Klenk H.-P."/>
        </authorList>
    </citation>
    <scope>NUCLEOTIDE SEQUENCE</scope>
    <source>
        <strain evidence="3">DSM 10695</strain>
    </source>
</reference>
<organism evidence="3 4">
    <name type="scientific">Schaalia hyovaginalis</name>
    <dbReference type="NCBI Taxonomy" id="29316"/>
    <lineage>
        <taxon>Bacteria</taxon>
        <taxon>Bacillati</taxon>
        <taxon>Actinomycetota</taxon>
        <taxon>Actinomycetes</taxon>
        <taxon>Actinomycetales</taxon>
        <taxon>Actinomycetaceae</taxon>
        <taxon>Schaalia</taxon>
    </lineage>
</organism>
<evidence type="ECO:0000313" key="3">
    <source>
        <dbReference type="EMBL" id="MBB6333927.1"/>
    </source>
</evidence>
<evidence type="ECO:0000256" key="1">
    <source>
        <dbReference type="SAM" id="MobiDB-lite"/>
    </source>
</evidence>
<gene>
    <name evidence="3" type="ORF">HD592_000492</name>
</gene>
<proteinExistence type="predicted"/>
<evidence type="ECO:0000313" key="4">
    <source>
        <dbReference type="Proteomes" id="UP000617426"/>
    </source>
</evidence>
<accession>A0A923E3X4</accession>
<feature type="signal peptide" evidence="2">
    <location>
        <begin position="1"/>
        <end position="28"/>
    </location>
</feature>
<evidence type="ECO:0008006" key="5">
    <source>
        <dbReference type="Google" id="ProtNLM"/>
    </source>
</evidence>
<feature type="compositionally biased region" description="Polar residues" evidence="1">
    <location>
        <begin position="56"/>
        <end position="66"/>
    </location>
</feature>
<dbReference type="EMBL" id="JACHMK010000001">
    <property type="protein sequence ID" value="MBB6333927.1"/>
    <property type="molecule type" value="Genomic_DNA"/>
</dbReference>
<comment type="caution">
    <text evidence="3">The sequence shown here is derived from an EMBL/GenBank/DDBJ whole genome shotgun (WGS) entry which is preliminary data.</text>
</comment>
<dbReference type="RefSeq" id="WP_184451618.1">
    <property type="nucleotide sequence ID" value="NZ_JACHMK010000001.1"/>
</dbReference>
<keyword evidence="2" id="KW-0732">Signal</keyword>
<dbReference type="Proteomes" id="UP000617426">
    <property type="component" value="Unassembled WGS sequence"/>
</dbReference>
<keyword evidence="4" id="KW-1185">Reference proteome</keyword>
<sequence>MMTVVRRVSATALSVAILITFGTTASYADSSFDDSIAGEVGLSDPYESTAHDLSADESTNTIDTPQPTAVNIKTYARARADLPHWKDTGGFGEIAGHGWWDTVGTTHPVNRAQVQNTLWLWDGQWYVVKSSEWDWYYPNGGAGKRSNVHVPCKTGKEVRWANQSKVWVGDHATTGVSESIEKNHFCYPWK</sequence>
<dbReference type="AlphaFoldDB" id="A0A923E3X4"/>
<name>A0A923E3X4_9ACTO</name>